<dbReference type="Gene3D" id="3.40.50.1820">
    <property type="entry name" value="alpha/beta hydrolase"/>
    <property type="match status" value="1"/>
</dbReference>
<dbReference type="Proteomes" id="UP001165063">
    <property type="component" value="Unassembled WGS sequence"/>
</dbReference>
<dbReference type="PANTHER" id="PTHR31591:SF1">
    <property type="entry name" value="UPF0613 PROTEIN PB24D3.06C"/>
    <property type="match status" value="1"/>
</dbReference>
<evidence type="ECO:0000313" key="2">
    <source>
        <dbReference type="Proteomes" id="UP001165063"/>
    </source>
</evidence>
<sequence length="99" mass="10795">MSVEAVPGRLFQYSPGLSAFEFGNLNSSKVLLFVGGLGDDLLTVPYVQLLSKEINKIGWSLIQIQISSSRIGWGTGSLQRDSEEIGKAVKFFKSSQAKK</sequence>
<proteinExistence type="predicted"/>
<reference evidence="1" key="1">
    <citation type="submission" date="2023-04" db="EMBL/GenBank/DDBJ databases">
        <title>Ambrosiozyma monospora NBRC 1965.</title>
        <authorList>
            <person name="Ichikawa N."/>
            <person name="Sato H."/>
            <person name="Tonouchi N."/>
        </authorList>
    </citation>
    <scope>NUCLEOTIDE SEQUENCE</scope>
    <source>
        <strain evidence="1">NBRC 1965</strain>
    </source>
</reference>
<keyword evidence="2" id="KW-1185">Reference proteome</keyword>
<name>A0A9W6T399_AMBMO</name>
<dbReference type="Pfam" id="PF08538">
    <property type="entry name" value="DUF1749"/>
    <property type="match status" value="1"/>
</dbReference>
<evidence type="ECO:0000313" key="1">
    <source>
        <dbReference type="EMBL" id="GME74923.1"/>
    </source>
</evidence>
<accession>A0A9W6T399</accession>
<organism evidence="1 2">
    <name type="scientific">Ambrosiozyma monospora</name>
    <name type="common">Yeast</name>
    <name type="synonym">Endomycopsis monosporus</name>
    <dbReference type="NCBI Taxonomy" id="43982"/>
    <lineage>
        <taxon>Eukaryota</taxon>
        <taxon>Fungi</taxon>
        <taxon>Dikarya</taxon>
        <taxon>Ascomycota</taxon>
        <taxon>Saccharomycotina</taxon>
        <taxon>Pichiomycetes</taxon>
        <taxon>Pichiales</taxon>
        <taxon>Pichiaceae</taxon>
        <taxon>Ambrosiozyma</taxon>
    </lineage>
</organism>
<dbReference type="PANTHER" id="PTHR31591">
    <property type="entry name" value="UPF0613 PROTEIN PB24D3.06C"/>
    <property type="match status" value="1"/>
</dbReference>
<dbReference type="InterPro" id="IPR013744">
    <property type="entry name" value="SidJ"/>
</dbReference>
<dbReference type="AlphaFoldDB" id="A0A9W6T399"/>
<comment type="caution">
    <text evidence="1">The sequence shown here is derived from an EMBL/GenBank/DDBJ whole genome shotgun (WGS) entry which is preliminary data.</text>
</comment>
<dbReference type="InterPro" id="IPR029058">
    <property type="entry name" value="AB_hydrolase_fold"/>
</dbReference>
<protein>
    <submittedName>
        <fullName evidence="1">Unnamed protein product</fullName>
    </submittedName>
</protein>
<gene>
    <name evidence="1" type="ORF">Amon01_000955100</name>
</gene>
<dbReference type="EMBL" id="BSXU01011416">
    <property type="protein sequence ID" value="GME74923.1"/>
    <property type="molecule type" value="Genomic_DNA"/>
</dbReference>